<dbReference type="GO" id="GO:0005634">
    <property type="term" value="C:nucleus"/>
    <property type="evidence" value="ECO:0007669"/>
    <property type="project" value="TreeGrafter"/>
</dbReference>
<gene>
    <name evidence="5" type="ORF">NC653_040796</name>
</gene>
<comment type="caution">
    <text evidence="5">The sequence shown here is derived from an EMBL/GenBank/DDBJ whole genome shotgun (WGS) entry which is preliminary data.</text>
</comment>
<organism evidence="5 6">
    <name type="scientific">Populus alba x Populus x berolinensis</name>
    <dbReference type="NCBI Taxonomy" id="444605"/>
    <lineage>
        <taxon>Eukaryota</taxon>
        <taxon>Viridiplantae</taxon>
        <taxon>Streptophyta</taxon>
        <taxon>Embryophyta</taxon>
        <taxon>Tracheophyta</taxon>
        <taxon>Spermatophyta</taxon>
        <taxon>Magnoliopsida</taxon>
        <taxon>eudicotyledons</taxon>
        <taxon>Gunneridae</taxon>
        <taxon>Pentapetalae</taxon>
        <taxon>rosids</taxon>
        <taxon>fabids</taxon>
        <taxon>Malpighiales</taxon>
        <taxon>Salicaceae</taxon>
        <taxon>Saliceae</taxon>
        <taxon>Populus</taxon>
    </lineage>
</organism>
<evidence type="ECO:0000256" key="4">
    <source>
        <dbReference type="ARBA" id="ARBA00023242"/>
    </source>
</evidence>
<name>A0AAD6PN80_9ROSI</name>
<evidence type="ECO:0000256" key="1">
    <source>
        <dbReference type="ARBA" id="ARBA00023015"/>
    </source>
</evidence>
<sequence>MGRSDDPFWKEVEDMNDGSMKCKFCGHLFANGTSISRIKWHLSGERGRGVGICGGVPKKVQEAAFLAMNGGNKRHKSIASSSNVNDYAISTCPQEQDNAVLVNLAGDAGRMQVGVQGMEQGDLMAQVTQLRKDNNQILTTINVTTQHYLNIEAENSILRARTMELSHRLDSINEILNYINTSNGIFENDHLIYLNQPIIASPDLFQY</sequence>
<dbReference type="PANTHER" id="PTHR45764">
    <property type="entry name" value="BZIP TRANSCRIPTION FACTOR 44"/>
    <property type="match status" value="1"/>
</dbReference>
<protein>
    <recommendedName>
        <fullName evidence="7">BED-type domain-containing protein</fullName>
    </recommendedName>
</protein>
<dbReference type="PANTHER" id="PTHR45764:SF38">
    <property type="entry name" value="BZIP TRANSCRIPTION FACTOR 44"/>
    <property type="match status" value="1"/>
</dbReference>
<dbReference type="GO" id="GO:0000976">
    <property type="term" value="F:transcription cis-regulatory region binding"/>
    <property type="evidence" value="ECO:0007669"/>
    <property type="project" value="TreeGrafter"/>
</dbReference>
<dbReference type="AlphaFoldDB" id="A0AAD6PN80"/>
<keyword evidence="2" id="KW-0238">DNA-binding</keyword>
<accession>A0AAD6PN80</accession>
<dbReference type="GO" id="GO:0003700">
    <property type="term" value="F:DNA-binding transcription factor activity"/>
    <property type="evidence" value="ECO:0007669"/>
    <property type="project" value="TreeGrafter"/>
</dbReference>
<evidence type="ECO:0000313" key="5">
    <source>
        <dbReference type="EMBL" id="KAJ6951475.1"/>
    </source>
</evidence>
<keyword evidence="4" id="KW-0539">Nucleus</keyword>
<dbReference type="GO" id="GO:0045893">
    <property type="term" value="P:positive regulation of DNA-templated transcription"/>
    <property type="evidence" value="ECO:0007669"/>
    <property type="project" value="TreeGrafter"/>
</dbReference>
<keyword evidence="3" id="KW-0804">Transcription</keyword>
<dbReference type="EMBL" id="JAQIZT010000019">
    <property type="protein sequence ID" value="KAJ6951475.1"/>
    <property type="molecule type" value="Genomic_DNA"/>
</dbReference>
<evidence type="ECO:0008006" key="7">
    <source>
        <dbReference type="Google" id="ProtNLM"/>
    </source>
</evidence>
<proteinExistence type="predicted"/>
<evidence type="ECO:0000313" key="6">
    <source>
        <dbReference type="Proteomes" id="UP001164929"/>
    </source>
</evidence>
<keyword evidence="1" id="KW-0805">Transcription regulation</keyword>
<evidence type="ECO:0000256" key="2">
    <source>
        <dbReference type="ARBA" id="ARBA00023125"/>
    </source>
</evidence>
<dbReference type="Proteomes" id="UP001164929">
    <property type="component" value="Chromosome 19"/>
</dbReference>
<reference evidence="5" key="1">
    <citation type="journal article" date="2023" name="Mol. Ecol. Resour.">
        <title>Chromosome-level genome assembly of a triploid poplar Populus alba 'Berolinensis'.</title>
        <authorList>
            <person name="Chen S."/>
            <person name="Yu Y."/>
            <person name="Wang X."/>
            <person name="Wang S."/>
            <person name="Zhang T."/>
            <person name="Zhou Y."/>
            <person name="He R."/>
            <person name="Meng N."/>
            <person name="Wang Y."/>
            <person name="Liu W."/>
            <person name="Liu Z."/>
            <person name="Liu J."/>
            <person name="Guo Q."/>
            <person name="Huang H."/>
            <person name="Sederoff R.R."/>
            <person name="Wang G."/>
            <person name="Qu G."/>
            <person name="Chen S."/>
        </authorList>
    </citation>
    <scope>NUCLEOTIDE SEQUENCE</scope>
    <source>
        <strain evidence="5">SC-2020</strain>
    </source>
</reference>
<evidence type="ECO:0000256" key="3">
    <source>
        <dbReference type="ARBA" id="ARBA00023163"/>
    </source>
</evidence>
<keyword evidence="6" id="KW-1185">Reference proteome</keyword>